<gene>
    <name evidence="1" type="ORF">NPIL_67831</name>
</gene>
<dbReference type="AlphaFoldDB" id="A0A8X6NY81"/>
<keyword evidence="2" id="KW-1185">Reference proteome</keyword>
<comment type="caution">
    <text evidence="1">The sequence shown here is derived from an EMBL/GenBank/DDBJ whole genome shotgun (WGS) entry which is preliminary data.</text>
</comment>
<sequence>MSSRDNFLRLSNISEIFLLNMFSRQSEQRSDFRPEGPELVKDLVPVIFEGHDKFIIPYSFLNKKCFEFVQHVILRYNRVISEIIIEGLWGYENSKFTTFKFECADEIDNLEELEKDIIEKNDDSYCELCKFSNRDLENTKSLFQFMYPPYFHKKIFTVESYQEYRECINNKPKNLWGNHIKKLIESFINIEITFRLRNMQLISIKNISHFNIFIKPLHGFGNPKLQVCRLEELFTTCWEYF</sequence>
<organism evidence="1 2">
    <name type="scientific">Nephila pilipes</name>
    <name type="common">Giant wood spider</name>
    <name type="synonym">Nephila maculata</name>
    <dbReference type="NCBI Taxonomy" id="299642"/>
    <lineage>
        <taxon>Eukaryota</taxon>
        <taxon>Metazoa</taxon>
        <taxon>Ecdysozoa</taxon>
        <taxon>Arthropoda</taxon>
        <taxon>Chelicerata</taxon>
        <taxon>Arachnida</taxon>
        <taxon>Araneae</taxon>
        <taxon>Araneomorphae</taxon>
        <taxon>Entelegynae</taxon>
        <taxon>Araneoidea</taxon>
        <taxon>Nephilidae</taxon>
        <taxon>Nephila</taxon>
    </lineage>
</organism>
<protein>
    <submittedName>
        <fullName evidence="1">Uncharacterized protein</fullName>
    </submittedName>
</protein>
<proteinExistence type="predicted"/>
<reference evidence="1" key="1">
    <citation type="submission" date="2020-08" db="EMBL/GenBank/DDBJ databases">
        <title>Multicomponent nature underlies the extraordinary mechanical properties of spider dragline silk.</title>
        <authorList>
            <person name="Kono N."/>
            <person name="Nakamura H."/>
            <person name="Mori M."/>
            <person name="Yoshida Y."/>
            <person name="Ohtoshi R."/>
            <person name="Malay A.D."/>
            <person name="Moran D.A.P."/>
            <person name="Tomita M."/>
            <person name="Numata K."/>
            <person name="Arakawa K."/>
        </authorList>
    </citation>
    <scope>NUCLEOTIDE SEQUENCE</scope>
</reference>
<dbReference type="Proteomes" id="UP000887013">
    <property type="component" value="Unassembled WGS sequence"/>
</dbReference>
<evidence type="ECO:0000313" key="1">
    <source>
        <dbReference type="EMBL" id="GFT37913.1"/>
    </source>
</evidence>
<accession>A0A8X6NY81</accession>
<dbReference type="EMBL" id="BMAW01109331">
    <property type="protein sequence ID" value="GFT37913.1"/>
    <property type="molecule type" value="Genomic_DNA"/>
</dbReference>
<name>A0A8X6NY81_NEPPI</name>
<evidence type="ECO:0000313" key="2">
    <source>
        <dbReference type="Proteomes" id="UP000887013"/>
    </source>
</evidence>